<dbReference type="InterPro" id="IPR017871">
    <property type="entry name" value="ABC_transporter-like_CS"/>
</dbReference>
<evidence type="ECO:0000313" key="6">
    <source>
        <dbReference type="EMBL" id="MCR6097614.1"/>
    </source>
</evidence>
<dbReference type="Proteomes" id="UP001057753">
    <property type="component" value="Unassembled WGS sequence"/>
</dbReference>
<dbReference type="Pfam" id="PF00005">
    <property type="entry name" value="ABC_tran"/>
    <property type="match status" value="1"/>
</dbReference>
<sequence>MTIIKLKNVSKSFNGNLLLDSVNLDIEKGKIYGVVGVNGSGKSVLFKLICGFIFPDKGDVYVRDVKLGGGKNRFPENVGIIIDGSGFIPNKTGFENLKELALIRDIITDGKIKETMNMVGLDEKLKQKVKNYSLGMKQKLAIAQAIMEEQDILVLDEPFNALDEESTKTIRSLFIDLKNEGKTILITSHIKEDIQTLCDHVLKINSARLEFSK</sequence>
<gene>
    <name evidence="6" type="ORF">HXA33_13770</name>
</gene>
<organism evidence="6 7">
    <name type="scientific">Salipaludibacillus agaradhaerens</name>
    <name type="common">Bacillus agaradhaerens</name>
    <dbReference type="NCBI Taxonomy" id="76935"/>
    <lineage>
        <taxon>Bacteria</taxon>
        <taxon>Bacillati</taxon>
        <taxon>Bacillota</taxon>
        <taxon>Bacilli</taxon>
        <taxon>Bacillales</taxon>
        <taxon>Bacillaceae</taxon>
    </lineage>
</organism>
<dbReference type="InterPro" id="IPR003593">
    <property type="entry name" value="AAA+_ATPase"/>
</dbReference>
<evidence type="ECO:0000256" key="3">
    <source>
        <dbReference type="ARBA" id="ARBA00022741"/>
    </source>
</evidence>
<feature type="domain" description="ABC transporter" evidence="5">
    <location>
        <begin position="4"/>
        <end position="212"/>
    </location>
</feature>
<evidence type="ECO:0000313" key="7">
    <source>
        <dbReference type="Proteomes" id="UP001057753"/>
    </source>
</evidence>
<keyword evidence="7" id="KW-1185">Reference proteome</keyword>
<keyword evidence="3" id="KW-0547">Nucleotide-binding</keyword>
<evidence type="ECO:0000256" key="1">
    <source>
        <dbReference type="ARBA" id="ARBA00005417"/>
    </source>
</evidence>
<evidence type="ECO:0000256" key="2">
    <source>
        <dbReference type="ARBA" id="ARBA00022448"/>
    </source>
</evidence>
<evidence type="ECO:0000256" key="4">
    <source>
        <dbReference type="ARBA" id="ARBA00022840"/>
    </source>
</evidence>
<comment type="caution">
    <text evidence="6">The sequence shown here is derived from an EMBL/GenBank/DDBJ whole genome shotgun (WGS) entry which is preliminary data.</text>
</comment>
<dbReference type="GO" id="GO:0016887">
    <property type="term" value="F:ATP hydrolysis activity"/>
    <property type="evidence" value="ECO:0007669"/>
    <property type="project" value="InterPro"/>
</dbReference>
<reference evidence="6" key="1">
    <citation type="submission" date="2020-06" db="EMBL/GenBank/DDBJ databases">
        <title>Insight into the genomes of haloalkaliphilic bacilli from Kenyan soda lakes.</title>
        <authorList>
            <person name="Mwirichia R."/>
            <person name="Villamizar G.C."/>
            <person name="Poehlein A."/>
            <person name="Mugweru J."/>
            <person name="Kipnyargis A."/>
            <person name="Kiplimo D."/>
            <person name="Orwa P."/>
            <person name="Daniel R."/>
        </authorList>
    </citation>
    <scope>NUCLEOTIDE SEQUENCE</scope>
    <source>
        <strain evidence="6">B1096_S55</strain>
    </source>
</reference>
<dbReference type="AlphaFoldDB" id="A0A9Q4B3F3"/>
<keyword evidence="4 6" id="KW-0067">ATP-binding</keyword>
<proteinExistence type="inferred from homology"/>
<dbReference type="InterPro" id="IPR003439">
    <property type="entry name" value="ABC_transporter-like_ATP-bd"/>
</dbReference>
<dbReference type="PROSITE" id="PS50893">
    <property type="entry name" value="ABC_TRANSPORTER_2"/>
    <property type="match status" value="1"/>
</dbReference>
<dbReference type="GO" id="GO:0005524">
    <property type="term" value="F:ATP binding"/>
    <property type="evidence" value="ECO:0007669"/>
    <property type="project" value="UniProtKB-KW"/>
</dbReference>
<name>A0A9Q4B3F3_SALAG</name>
<dbReference type="PANTHER" id="PTHR43335:SF4">
    <property type="entry name" value="ABC TRANSPORTER, ATP-BINDING PROTEIN"/>
    <property type="match status" value="1"/>
</dbReference>
<accession>A0A9Q4B3F3</accession>
<dbReference type="SUPFAM" id="SSF52540">
    <property type="entry name" value="P-loop containing nucleoside triphosphate hydrolases"/>
    <property type="match status" value="1"/>
</dbReference>
<dbReference type="PROSITE" id="PS00211">
    <property type="entry name" value="ABC_TRANSPORTER_1"/>
    <property type="match status" value="1"/>
</dbReference>
<dbReference type="RefSeq" id="WP_257822013.1">
    <property type="nucleotide sequence ID" value="NZ_JABXYM010000001.1"/>
</dbReference>
<dbReference type="Gene3D" id="3.40.50.300">
    <property type="entry name" value="P-loop containing nucleotide triphosphate hydrolases"/>
    <property type="match status" value="1"/>
</dbReference>
<dbReference type="InterPro" id="IPR027417">
    <property type="entry name" value="P-loop_NTPase"/>
</dbReference>
<dbReference type="EMBL" id="JABXYM010000001">
    <property type="protein sequence ID" value="MCR6097614.1"/>
    <property type="molecule type" value="Genomic_DNA"/>
</dbReference>
<evidence type="ECO:0000259" key="5">
    <source>
        <dbReference type="PROSITE" id="PS50893"/>
    </source>
</evidence>
<dbReference type="PANTHER" id="PTHR43335">
    <property type="entry name" value="ABC TRANSPORTER, ATP-BINDING PROTEIN"/>
    <property type="match status" value="1"/>
</dbReference>
<comment type="similarity">
    <text evidence="1">Belongs to the ABC transporter superfamily.</text>
</comment>
<protein>
    <submittedName>
        <fullName evidence="6">ATP-binding cassette domain-containing protein</fullName>
    </submittedName>
</protein>
<keyword evidence="2" id="KW-0813">Transport</keyword>
<dbReference type="SMART" id="SM00382">
    <property type="entry name" value="AAA"/>
    <property type="match status" value="1"/>
</dbReference>